<name>Q1INS7_KORVE</name>
<evidence type="ECO:0008006" key="3">
    <source>
        <dbReference type="Google" id="ProtNLM"/>
    </source>
</evidence>
<dbReference type="HOGENOM" id="CLU_2493848_0_0_0"/>
<dbReference type="Proteomes" id="UP000002432">
    <property type="component" value="Chromosome"/>
</dbReference>
<keyword evidence="2" id="KW-1185">Reference proteome</keyword>
<sequence>MKKNLQIGVVGIALFLAGTAVGQKVSANRHPNLAAAQNHVEMARQKLSAAQQANEFDMGGHAAKAKQLLDEAYGEIKEAAVTANHK</sequence>
<dbReference type="OrthoDB" id="123338at2"/>
<proteinExistence type="predicted"/>
<organism evidence="1 2">
    <name type="scientific">Koribacter versatilis (strain Ellin345)</name>
    <dbReference type="NCBI Taxonomy" id="204669"/>
    <lineage>
        <taxon>Bacteria</taxon>
        <taxon>Pseudomonadati</taxon>
        <taxon>Acidobacteriota</taxon>
        <taxon>Terriglobia</taxon>
        <taxon>Terriglobales</taxon>
        <taxon>Candidatus Korobacteraceae</taxon>
        <taxon>Candidatus Korobacter</taxon>
    </lineage>
</organism>
<dbReference type="EnsemblBacteria" id="ABF41473">
    <property type="protein sequence ID" value="ABF41473"/>
    <property type="gene ID" value="Acid345_2472"/>
</dbReference>
<evidence type="ECO:0000313" key="2">
    <source>
        <dbReference type="Proteomes" id="UP000002432"/>
    </source>
</evidence>
<protein>
    <recommendedName>
        <fullName evidence="3">DUF4398 domain-containing protein</fullName>
    </recommendedName>
</protein>
<dbReference type="KEGG" id="aba:Acid345_2472"/>
<dbReference type="RefSeq" id="WP_011523274.1">
    <property type="nucleotide sequence ID" value="NC_008009.1"/>
</dbReference>
<dbReference type="AlphaFoldDB" id="Q1INS7"/>
<gene>
    <name evidence="1" type="ordered locus">Acid345_2472</name>
</gene>
<dbReference type="EMBL" id="CP000360">
    <property type="protein sequence ID" value="ABF41473.1"/>
    <property type="molecule type" value="Genomic_DNA"/>
</dbReference>
<evidence type="ECO:0000313" key="1">
    <source>
        <dbReference type="EMBL" id="ABF41473.1"/>
    </source>
</evidence>
<dbReference type="eggNOG" id="ENOG5033FVT">
    <property type="taxonomic scope" value="Bacteria"/>
</dbReference>
<accession>Q1INS7</accession>
<reference evidence="1 2" key="1">
    <citation type="journal article" date="2009" name="Appl. Environ. Microbiol.">
        <title>Three genomes from the phylum Acidobacteria provide insight into the lifestyles of these microorganisms in soils.</title>
        <authorList>
            <person name="Ward N.L."/>
            <person name="Challacombe J.F."/>
            <person name="Janssen P.H."/>
            <person name="Henrissat B."/>
            <person name="Coutinho P.M."/>
            <person name="Wu M."/>
            <person name="Xie G."/>
            <person name="Haft D.H."/>
            <person name="Sait M."/>
            <person name="Badger J."/>
            <person name="Barabote R.D."/>
            <person name="Bradley B."/>
            <person name="Brettin T.S."/>
            <person name="Brinkac L.M."/>
            <person name="Bruce D."/>
            <person name="Creasy T."/>
            <person name="Daugherty S.C."/>
            <person name="Davidsen T.M."/>
            <person name="DeBoy R.T."/>
            <person name="Detter J.C."/>
            <person name="Dodson R.J."/>
            <person name="Durkin A.S."/>
            <person name="Ganapathy A."/>
            <person name="Gwinn-Giglio M."/>
            <person name="Han C.S."/>
            <person name="Khouri H."/>
            <person name="Kiss H."/>
            <person name="Kothari S.P."/>
            <person name="Madupu R."/>
            <person name="Nelson K.E."/>
            <person name="Nelson W.C."/>
            <person name="Paulsen I."/>
            <person name="Penn K."/>
            <person name="Ren Q."/>
            <person name="Rosovitz M.J."/>
            <person name="Selengut J.D."/>
            <person name="Shrivastava S."/>
            <person name="Sullivan S.A."/>
            <person name="Tapia R."/>
            <person name="Thompson L.S."/>
            <person name="Watkins K.L."/>
            <person name="Yang Q."/>
            <person name="Yu C."/>
            <person name="Zafar N."/>
            <person name="Zhou L."/>
            <person name="Kuske C.R."/>
        </authorList>
    </citation>
    <scope>NUCLEOTIDE SEQUENCE [LARGE SCALE GENOMIC DNA]</scope>
    <source>
        <strain evidence="1 2">Ellin345</strain>
    </source>
</reference>